<evidence type="ECO:0000259" key="5">
    <source>
        <dbReference type="Pfam" id="PF04073"/>
    </source>
</evidence>
<evidence type="ECO:0000256" key="3">
    <source>
        <dbReference type="ARBA" id="ARBA00023239"/>
    </source>
</evidence>
<evidence type="ECO:0000256" key="4">
    <source>
        <dbReference type="PIRNR" id="PIRNR006181"/>
    </source>
</evidence>
<keyword evidence="3 4" id="KW-0456">Lyase</keyword>
<dbReference type="CDD" id="cd00002">
    <property type="entry name" value="YbaK_deacylase"/>
    <property type="match status" value="1"/>
</dbReference>
<dbReference type="PANTHER" id="PTHR30411">
    <property type="entry name" value="CYTOPLASMIC PROTEIN"/>
    <property type="match status" value="1"/>
</dbReference>
<gene>
    <name evidence="6" type="ORF">SAMN04489765_3529</name>
</gene>
<dbReference type="Pfam" id="PF04073">
    <property type="entry name" value="tRNA_edit"/>
    <property type="match status" value="1"/>
</dbReference>
<dbReference type="Proteomes" id="UP000183053">
    <property type="component" value="Unassembled WGS sequence"/>
</dbReference>
<feature type="domain" description="YbaK/aminoacyl-tRNA synthetase-associated" evidence="5">
    <location>
        <begin position="39"/>
        <end position="149"/>
    </location>
</feature>
<dbReference type="AlphaFoldDB" id="A0A1H1GS55"/>
<dbReference type="InterPro" id="IPR004369">
    <property type="entry name" value="Prolyl-tRNA_editing_YbaK/EbsC"/>
</dbReference>
<proteinExistence type="inferred from homology"/>
<keyword evidence="2 4" id="KW-0648">Protein biosynthesis</keyword>
<evidence type="ECO:0000313" key="6">
    <source>
        <dbReference type="EMBL" id="SDR15969.1"/>
    </source>
</evidence>
<evidence type="ECO:0000313" key="7">
    <source>
        <dbReference type="Proteomes" id="UP000183053"/>
    </source>
</evidence>
<dbReference type="PANTHER" id="PTHR30411:SF0">
    <property type="entry name" value="CYS-TRNA(PRO)_CYS-TRNA(CYS) DEACYLASE YBAK"/>
    <property type="match status" value="1"/>
</dbReference>
<protein>
    <recommendedName>
        <fullName evidence="4">Cys-tRNA(Pro)/Cys-tRNA(Cys) deacylase</fullName>
        <ecNumber evidence="4">4.2.-.-</ecNumber>
    </recommendedName>
</protein>
<evidence type="ECO:0000256" key="2">
    <source>
        <dbReference type="ARBA" id="ARBA00022917"/>
    </source>
</evidence>
<dbReference type="EC" id="4.2.-.-" evidence="4"/>
<dbReference type="NCBIfam" id="TIGR00011">
    <property type="entry name" value="YbaK_EbsC"/>
    <property type="match status" value="1"/>
</dbReference>
<dbReference type="Gene3D" id="3.90.960.10">
    <property type="entry name" value="YbaK/aminoacyl-tRNA synthetase-associated domain"/>
    <property type="match status" value="1"/>
</dbReference>
<dbReference type="GO" id="GO:0006412">
    <property type="term" value="P:translation"/>
    <property type="evidence" value="ECO:0007669"/>
    <property type="project" value="UniProtKB-KW"/>
</dbReference>
<name>A0A1H1GS55_9ACTN</name>
<keyword evidence="7" id="KW-1185">Reference proteome</keyword>
<dbReference type="PIRSF" id="PIRSF006181">
    <property type="entry name" value="EbsC_YbaK"/>
    <property type="match status" value="1"/>
</dbReference>
<dbReference type="EMBL" id="FNLF01000002">
    <property type="protein sequence ID" value="SDR15969.1"/>
    <property type="molecule type" value="Genomic_DNA"/>
</dbReference>
<dbReference type="InterPro" id="IPR036754">
    <property type="entry name" value="YbaK/aa-tRNA-synt-asso_dom_sf"/>
</dbReference>
<dbReference type="RefSeq" id="WP_068529123.1">
    <property type="nucleotide sequence ID" value="NZ_FNLF01000002.1"/>
</dbReference>
<accession>A0A1H1GS55</accession>
<dbReference type="GO" id="GO:0016829">
    <property type="term" value="F:lyase activity"/>
    <property type="evidence" value="ECO:0007669"/>
    <property type="project" value="UniProtKB-KW"/>
</dbReference>
<comment type="similarity">
    <text evidence="1 4">Belongs to the prolyl-tRNA editing family. YbaK/EbsC subfamily.</text>
</comment>
<evidence type="ECO:0000256" key="1">
    <source>
        <dbReference type="ARBA" id="ARBA00009798"/>
    </source>
</evidence>
<reference evidence="7" key="1">
    <citation type="submission" date="2016-10" db="EMBL/GenBank/DDBJ databases">
        <authorList>
            <person name="Varghese N."/>
            <person name="Submissions S."/>
        </authorList>
    </citation>
    <scope>NUCLEOTIDE SEQUENCE [LARGE SCALE GENOMIC DNA]</scope>
    <source>
        <strain evidence="7">DSM 44142</strain>
    </source>
</reference>
<organism evidence="6 7">
    <name type="scientific">Tsukamurella pulmonis</name>
    <dbReference type="NCBI Taxonomy" id="47312"/>
    <lineage>
        <taxon>Bacteria</taxon>
        <taxon>Bacillati</taxon>
        <taxon>Actinomycetota</taxon>
        <taxon>Actinomycetes</taxon>
        <taxon>Mycobacteriales</taxon>
        <taxon>Tsukamurellaceae</taxon>
        <taxon>Tsukamurella</taxon>
    </lineage>
</organism>
<sequence length="163" mass="16535">MGKKNAAATPAIAALQSAGIEFAVHEYEHDPRAESFGGEAAQALGHDPARVFKTLVISDGKQLAVAIVPTSGKLSLKAAGAALGLHRPAMADPADVRRVTGYVLGGVSPLGQRKRLPTAIDESALGFETVFCSAGRRGLEVEVAPSDLVAATSATVAPLAAPG</sequence>
<dbReference type="OrthoDB" id="9809296at2"/>
<dbReference type="STRING" id="47312.SAMN04489765_3529"/>
<dbReference type="GO" id="GO:0002161">
    <property type="term" value="F:aminoacyl-tRNA deacylase activity"/>
    <property type="evidence" value="ECO:0007669"/>
    <property type="project" value="InterPro"/>
</dbReference>
<dbReference type="InterPro" id="IPR007214">
    <property type="entry name" value="YbaK/aa-tRNA-synth-assoc-dom"/>
</dbReference>
<dbReference type="SUPFAM" id="SSF55826">
    <property type="entry name" value="YbaK/ProRS associated domain"/>
    <property type="match status" value="1"/>
</dbReference>